<keyword evidence="2" id="KW-1185">Reference proteome</keyword>
<dbReference type="SUPFAM" id="SSF52540">
    <property type="entry name" value="P-loop containing nucleoside triphosphate hydrolases"/>
    <property type="match status" value="1"/>
</dbReference>
<evidence type="ECO:0008006" key="3">
    <source>
        <dbReference type="Google" id="ProtNLM"/>
    </source>
</evidence>
<dbReference type="OrthoDB" id="796468at2"/>
<organism evidence="1 2">
    <name type="scientific">Flexibacter flexilis DSM 6793</name>
    <dbReference type="NCBI Taxonomy" id="927664"/>
    <lineage>
        <taxon>Bacteria</taxon>
        <taxon>Pseudomonadati</taxon>
        <taxon>Bacteroidota</taxon>
        <taxon>Cytophagia</taxon>
        <taxon>Cytophagales</taxon>
        <taxon>Flexibacteraceae</taxon>
        <taxon>Flexibacter</taxon>
    </lineage>
</organism>
<dbReference type="RefSeq" id="WP_091506965.1">
    <property type="nucleotide sequence ID" value="NZ_FOLE01000001.1"/>
</dbReference>
<dbReference type="AlphaFoldDB" id="A0A1I1E1C0"/>
<accession>A0A1I1E1C0</accession>
<proteinExistence type="predicted"/>
<gene>
    <name evidence="1" type="ORF">SAMN05421780_101577</name>
</gene>
<evidence type="ECO:0000313" key="1">
    <source>
        <dbReference type="EMBL" id="SFB80995.1"/>
    </source>
</evidence>
<evidence type="ECO:0000313" key="2">
    <source>
        <dbReference type="Proteomes" id="UP000199514"/>
    </source>
</evidence>
<dbReference type="STRING" id="927664.SAMN05421780_101577"/>
<dbReference type="Gene3D" id="3.40.50.300">
    <property type="entry name" value="P-loop containing nucleotide triphosphate hydrolases"/>
    <property type="match status" value="1"/>
</dbReference>
<reference evidence="1 2" key="1">
    <citation type="submission" date="2016-10" db="EMBL/GenBank/DDBJ databases">
        <authorList>
            <person name="de Groot N.N."/>
        </authorList>
    </citation>
    <scope>NUCLEOTIDE SEQUENCE [LARGE SCALE GENOMIC DNA]</scope>
    <source>
        <strain evidence="1 2">DSM 6793</strain>
    </source>
</reference>
<protein>
    <recommendedName>
        <fullName evidence="3">AAA+ ATPase domain-containing protein</fullName>
    </recommendedName>
</protein>
<dbReference type="EMBL" id="FOLE01000001">
    <property type="protein sequence ID" value="SFB80995.1"/>
    <property type="molecule type" value="Genomic_DNA"/>
</dbReference>
<dbReference type="InterPro" id="IPR027417">
    <property type="entry name" value="P-loop_NTPase"/>
</dbReference>
<name>A0A1I1E1C0_9BACT</name>
<dbReference type="Proteomes" id="UP000199514">
    <property type="component" value="Unassembled WGS sequence"/>
</dbReference>
<sequence length="217" mass="24347">MTDINRVTLSRALSPKNLLDKTHKLFEFGNQWAEVFGQPEQFGAWIIYGNEKNGKTWFALLLAKHLAQFQQVLYVSAEEGTGAAFCQAVGRAGITDKTSNILFLEYESIDELRVRLSRRQAAKVVFIDNVTIYADELKNGVFRKLLHDFPSVLFVFLAHEERNEPTTATGKLIKKLAKIIVRVQGLAANVGGRCKGGNLIIDEERAALFHGQNILQQ</sequence>